<reference evidence="1" key="1">
    <citation type="submission" date="2021-02" db="EMBL/GenBank/DDBJ databases">
        <authorList>
            <person name="Dougan E. K."/>
            <person name="Rhodes N."/>
            <person name="Thang M."/>
            <person name="Chan C."/>
        </authorList>
    </citation>
    <scope>NUCLEOTIDE SEQUENCE</scope>
</reference>
<dbReference type="Proteomes" id="UP000604046">
    <property type="component" value="Unassembled WGS sequence"/>
</dbReference>
<comment type="caution">
    <text evidence="1">The sequence shown here is derived from an EMBL/GenBank/DDBJ whole genome shotgun (WGS) entry which is preliminary data.</text>
</comment>
<evidence type="ECO:0000313" key="1">
    <source>
        <dbReference type="EMBL" id="CAE7041850.1"/>
    </source>
</evidence>
<keyword evidence="2" id="KW-1185">Reference proteome</keyword>
<organism evidence="1 2">
    <name type="scientific">Symbiodinium natans</name>
    <dbReference type="NCBI Taxonomy" id="878477"/>
    <lineage>
        <taxon>Eukaryota</taxon>
        <taxon>Sar</taxon>
        <taxon>Alveolata</taxon>
        <taxon>Dinophyceae</taxon>
        <taxon>Suessiales</taxon>
        <taxon>Symbiodiniaceae</taxon>
        <taxon>Symbiodinium</taxon>
    </lineage>
</organism>
<accession>A0A812IMQ0</accession>
<dbReference type="AlphaFoldDB" id="A0A812IMQ0"/>
<name>A0A812IMQ0_9DINO</name>
<gene>
    <name evidence="1" type="ORF">SNAT2548_LOCUS4933</name>
</gene>
<protein>
    <submittedName>
        <fullName evidence="1">Uncharacterized protein</fullName>
    </submittedName>
</protein>
<dbReference type="OrthoDB" id="418523at2759"/>
<dbReference type="EMBL" id="CAJNDS010000306">
    <property type="protein sequence ID" value="CAE7041850.1"/>
    <property type="molecule type" value="Genomic_DNA"/>
</dbReference>
<proteinExistence type="predicted"/>
<sequence length="293" mass="32949">MPRSLSGVRRGVATALVVAAAGIHCAWQTFVSMSGTRAGGKPNTRQDAGIARFAESDAVEVDSREDIEVWDQTAEELSLDMRELLVTDANVYLVGPDLDSYREDIKLVAERINYTFMDFEATTLAAAGELTGQLEKVIAVPPLTGVTRLPWKVMIHGLIVWLDPDGWERRDVRAREKIRKRKFPKKKAAFGPEKAMEFGFNRPKEIDAADPIDMWQEADVHVDLQARSDMPVADHIMAAVIDAILRSPPKWRSWMKAGKVRGTIPTDYETPYQVRREFHSYGMSPRLNKLLKA</sequence>
<evidence type="ECO:0000313" key="2">
    <source>
        <dbReference type="Proteomes" id="UP000604046"/>
    </source>
</evidence>